<proteinExistence type="inferred from homology"/>
<comment type="pathway">
    <text evidence="4">Bacterial outer membrane biogenesis; LPS core biosynthesis.</text>
</comment>
<feature type="domain" description="3-deoxy-D-manno-octulosonic-acid transferase N-terminal" evidence="5">
    <location>
        <begin position="43"/>
        <end position="222"/>
    </location>
</feature>
<comment type="caution">
    <text evidence="6">The sequence shown here is derived from an EMBL/GenBank/DDBJ whole genome shotgun (WGS) entry which is preliminary data.</text>
</comment>
<organism evidence="6 7">
    <name type="scientific">Candidatus Desulfacyla euxinica</name>
    <dbReference type="NCBI Taxonomy" id="2841693"/>
    <lineage>
        <taxon>Bacteria</taxon>
        <taxon>Deltaproteobacteria</taxon>
        <taxon>Candidatus Desulfacyla</taxon>
    </lineage>
</organism>
<dbReference type="PANTHER" id="PTHR42755">
    <property type="entry name" value="3-DEOXY-MANNO-OCTULOSONATE CYTIDYLYLTRANSFERASE"/>
    <property type="match status" value="1"/>
</dbReference>
<dbReference type="GO" id="GO:0009245">
    <property type="term" value="P:lipid A biosynthetic process"/>
    <property type="evidence" value="ECO:0007669"/>
    <property type="project" value="TreeGrafter"/>
</dbReference>
<evidence type="ECO:0000256" key="1">
    <source>
        <dbReference type="ARBA" id="ARBA00022679"/>
    </source>
</evidence>
<evidence type="ECO:0000313" key="7">
    <source>
        <dbReference type="Proteomes" id="UP000650524"/>
    </source>
</evidence>
<dbReference type="UniPathway" id="UPA00958"/>
<keyword evidence="4" id="KW-1003">Cell membrane</keyword>
<evidence type="ECO:0000259" key="5">
    <source>
        <dbReference type="Pfam" id="PF04413"/>
    </source>
</evidence>
<keyword evidence="4" id="KW-1133">Transmembrane helix</keyword>
<dbReference type="Gene3D" id="3.40.50.11720">
    <property type="entry name" value="3-Deoxy-D-manno-octulosonic-acid transferase, N-terminal domain"/>
    <property type="match status" value="1"/>
</dbReference>
<dbReference type="InterPro" id="IPR007507">
    <property type="entry name" value="Glycos_transf_N"/>
</dbReference>
<evidence type="ECO:0000256" key="2">
    <source>
        <dbReference type="PIRSR" id="PIRSR639901-1"/>
    </source>
</evidence>
<dbReference type="AlphaFoldDB" id="A0A8J6N1I0"/>
<gene>
    <name evidence="6" type="ORF">H8E19_14215</name>
</gene>
<feature type="site" description="Transition state stabilizer" evidence="3">
    <location>
        <position position="220"/>
    </location>
</feature>
<evidence type="ECO:0000256" key="3">
    <source>
        <dbReference type="PIRSR" id="PIRSR639901-2"/>
    </source>
</evidence>
<dbReference type="InterPro" id="IPR038107">
    <property type="entry name" value="Glycos_transf_N_sf"/>
</dbReference>
<reference evidence="6 7" key="1">
    <citation type="submission" date="2020-08" db="EMBL/GenBank/DDBJ databases">
        <title>Bridging the membrane lipid divide: bacteria of the FCB group superphylum have the potential to synthesize archaeal ether lipids.</title>
        <authorList>
            <person name="Villanueva L."/>
            <person name="Von Meijenfeldt F.A.B."/>
            <person name="Westbye A.B."/>
            <person name="Yadav S."/>
            <person name="Hopmans E.C."/>
            <person name="Dutilh B.E."/>
            <person name="Sinninghe Damste J.S."/>
        </authorList>
    </citation>
    <scope>NUCLEOTIDE SEQUENCE [LARGE SCALE GENOMIC DNA]</scope>
    <source>
        <strain evidence="6">NIOZ-UU27</strain>
    </source>
</reference>
<dbReference type="SUPFAM" id="SSF53756">
    <property type="entry name" value="UDP-Glycosyltransferase/glycogen phosphorylase"/>
    <property type="match status" value="1"/>
</dbReference>
<dbReference type="PANTHER" id="PTHR42755:SF1">
    <property type="entry name" value="3-DEOXY-D-MANNO-OCTULOSONIC ACID TRANSFERASE, MITOCHONDRIAL-RELATED"/>
    <property type="match status" value="1"/>
</dbReference>
<sequence length="455" mass="50476">MFMFLYHFLWTICLIFIAPVVGLLGLRVRRSPAKNDRLSPGERLTERFAFGLPDLQLGKGNIWVHALSVGEVVSAIPLINSLQKEFPDRDIVITVATVTGMAIAREKLSAKVKAVLTMPVDAWWSVQRIVNFVKPSVFILIETDIWPALLCSLKRKGIRSILVNGRVSPRTFRSYARIPFFTRKMFDPLELCLMQSDLDRERLLQVGLNKEKVITVGNIKFDRDMAIMSNEERQDWFNILALESSDPLWVAGSTHPGEEEILLNVFERLRGLFPRLRLILAPRDTGRSDEIVTMTSGMGLKAVLRTGVSEQLVTRNPAFSGTTRHAPSGSTVYDVLVLNTIGELGSVYGLGRVSFVGGSLVPIGGHNLLEPASCGSVVLFGPHTRNFVSMSEALLEAGGGWRVRDGNELHEAMKTLLEDVAMRVRMGGLAKTFVENNRGALKKVVDYVKGSMNDA</sequence>
<keyword evidence="1 4" id="KW-0808">Transferase</keyword>
<keyword evidence="4" id="KW-0812">Transmembrane</keyword>
<comment type="subcellular location">
    <subcellularLocation>
        <location evidence="4">Cell membrane</location>
    </subcellularLocation>
</comment>
<dbReference type="Gene3D" id="3.40.50.2000">
    <property type="entry name" value="Glycogen Phosphorylase B"/>
    <property type="match status" value="1"/>
</dbReference>
<keyword evidence="4" id="KW-0448">Lipopolysaccharide biosynthesis</keyword>
<feature type="active site" description="Proton acceptor" evidence="2">
    <location>
        <position position="71"/>
    </location>
</feature>
<dbReference type="Pfam" id="PF04413">
    <property type="entry name" value="Glycos_transf_N"/>
    <property type="match status" value="1"/>
</dbReference>
<evidence type="ECO:0000256" key="4">
    <source>
        <dbReference type="RuleBase" id="RU365103"/>
    </source>
</evidence>
<comment type="catalytic activity">
    <reaction evidence="4">
        <text>lipid IVA (E. coli) + CMP-3-deoxy-beta-D-manno-octulosonate = alpha-Kdo-(2-&gt;6)-lipid IVA (E. coli) + CMP + H(+)</text>
        <dbReference type="Rhea" id="RHEA:28066"/>
        <dbReference type="ChEBI" id="CHEBI:15378"/>
        <dbReference type="ChEBI" id="CHEBI:58603"/>
        <dbReference type="ChEBI" id="CHEBI:60364"/>
        <dbReference type="ChEBI" id="CHEBI:60377"/>
        <dbReference type="ChEBI" id="CHEBI:85987"/>
        <dbReference type="EC" id="2.4.99.12"/>
    </reaction>
</comment>
<feature type="transmembrane region" description="Helical" evidence="4">
    <location>
        <begin position="6"/>
        <end position="26"/>
    </location>
</feature>
<dbReference type="EMBL" id="JACNJD010000288">
    <property type="protein sequence ID" value="MBC8178556.1"/>
    <property type="molecule type" value="Genomic_DNA"/>
</dbReference>
<dbReference type="GO" id="GO:0005886">
    <property type="term" value="C:plasma membrane"/>
    <property type="evidence" value="ECO:0007669"/>
    <property type="project" value="UniProtKB-SubCell"/>
</dbReference>
<accession>A0A8J6N1I0</accession>
<feature type="site" description="Transition state stabilizer" evidence="3">
    <location>
        <position position="142"/>
    </location>
</feature>
<protein>
    <recommendedName>
        <fullName evidence="4">3-deoxy-D-manno-octulosonic acid transferase</fullName>
        <shortName evidence="4">Kdo transferase</shortName>
        <ecNumber evidence="4">2.4.99.12</ecNumber>
    </recommendedName>
    <alternativeName>
        <fullName evidence="4">Lipid IV(A) 3-deoxy-D-manno-octulosonic acid transferase</fullName>
    </alternativeName>
</protein>
<keyword evidence="4" id="KW-0472">Membrane</keyword>
<dbReference type="GO" id="GO:0043842">
    <property type="term" value="F:Kdo transferase activity"/>
    <property type="evidence" value="ECO:0007669"/>
    <property type="project" value="UniProtKB-EC"/>
</dbReference>
<dbReference type="GO" id="GO:0009244">
    <property type="term" value="P:lipopolysaccharide core region biosynthetic process"/>
    <property type="evidence" value="ECO:0007669"/>
    <property type="project" value="UniProtKB-UniRule"/>
</dbReference>
<evidence type="ECO:0000313" key="6">
    <source>
        <dbReference type="EMBL" id="MBC8178556.1"/>
    </source>
</evidence>
<comment type="similarity">
    <text evidence="4">Belongs to the glycosyltransferase group 1 family.</text>
</comment>
<comment type="function">
    <text evidence="4">Involved in lipopolysaccharide (LPS) biosynthesis. Catalyzes the transfer of 3-deoxy-D-manno-octulosonate (Kdo) residue(s) from CMP-Kdo to lipid IV(A), the tetraacyldisaccharide-1,4'-bisphosphate precursor of lipid A.</text>
</comment>
<dbReference type="InterPro" id="IPR039901">
    <property type="entry name" value="Kdotransferase"/>
</dbReference>
<name>A0A8J6N1I0_9DELT</name>
<dbReference type="EC" id="2.4.99.12" evidence="4"/>
<dbReference type="Proteomes" id="UP000650524">
    <property type="component" value="Unassembled WGS sequence"/>
</dbReference>